<dbReference type="OrthoDB" id="9782422at2"/>
<evidence type="ECO:0000259" key="4">
    <source>
        <dbReference type="SMART" id="SM00797"/>
    </source>
</evidence>
<sequence>MNSSKGILTILKSGPGITIQDRGRKLWTRFGVPTSGPLDKISFEWVNHILRNEPNSAVLEIGQPGLKLEFSAPCEISLAGANAHVHLNQEPVDTLKKIPIPAHGILEIGHLDQGSRLYMGIRGGFQTPVVMDSRSFYKQITTTDFLYRGDQVPYISTTPSSEPGFSNPKWNPAWFQIEKLEFYPGPDFHRLTSENLEHILEKEFTVSPVSSRMGIHLLESVPNEIPELPTNPVYPGTVQLTSGGKLIVLGPDAQVTGGYPRIMQLTEFSQSVLAQKKTGQKVQFIKKEL</sequence>
<dbReference type="InterPro" id="IPR052708">
    <property type="entry name" value="PxpC"/>
</dbReference>
<dbReference type="InterPro" id="IPR003778">
    <property type="entry name" value="CT_A_B"/>
</dbReference>
<organism evidence="5 6">
    <name type="scientific">Algoriphagus boseongensis</name>
    <dbReference type="NCBI Taxonomy" id="1442587"/>
    <lineage>
        <taxon>Bacteria</taxon>
        <taxon>Pseudomonadati</taxon>
        <taxon>Bacteroidota</taxon>
        <taxon>Cytophagia</taxon>
        <taxon>Cytophagales</taxon>
        <taxon>Cyclobacteriaceae</taxon>
        <taxon>Algoriphagus</taxon>
    </lineage>
</organism>
<comment type="caution">
    <text evidence="5">The sequence shown here is derived from an EMBL/GenBank/DDBJ whole genome shotgun (WGS) entry which is preliminary data.</text>
</comment>
<dbReference type="GO" id="GO:0005524">
    <property type="term" value="F:ATP binding"/>
    <property type="evidence" value="ECO:0007669"/>
    <property type="project" value="UniProtKB-KW"/>
</dbReference>
<keyword evidence="1" id="KW-0547">Nucleotide-binding</keyword>
<dbReference type="PANTHER" id="PTHR43309:SF3">
    <property type="entry name" value="5-OXOPROLINASE SUBUNIT C"/>
    <property type="match status" value="1"/>
</dbReference>
<dbReference type="SMART" id="SM00797">
    <property type="entry name" value="AHS2"/>
    <property type="match status" value="1"/>
</dbReference>
<keyword evidence="3" id="KW-0067">ATP-binding</keyword>
<dbReference type="RefSeq" id="WP_133552744.1">
    <property type="nucleotide sequence ID" value="NZ_SNYF01000005.1"/>
</dbReference>
<name>A0A4R6T6X1_9BACT</name>
<keyword evidence="2" id="KW-0378">Hydrolase</keyword>
<dbReference type="InterPro" id="IPR029000">
    <property type="entry name" value="Cyclophilin-like_dom_sf"/>
</dbReference>
<dbReference type="PANTHER" id="PTHR43309">
    <property type="entry name" value="5-OXOPROLINASE SUBUNIT C"/>
    <property type="match status" value="1"/>
</dbReference>
<dbReference type="Proteomes" id="UP000294535">
    <property type="component" value="Unassembled WGS sequence"/>
</dbReference>
<dbReference type="EMBL" id="SNYF01000005">
    <property type="protein sequence ID" value="TDQ18908.1"/>
    <property type="molecule type" value="Genomic_DNA"/>
</dbReference>
<accession>A0A4R6T6X1</accession>
<dbReference type="Pfam" id="PF02626">
    <property type="entry name" value="CT_A_B"/>
    <property type="match status" value="1"/>
</dbReference>
<evidence type="ECO:0000313" key="5">
    <source>
        <dbReference type="EMBL" id="TDQ18908.1"/>
    </source>
</evidence>
<protein>
    <submittedName>
        <fullName evidence="5">Biotin-dependent carboxylase-like uncharacterized protein</fullName>
    </submittedName>
</protein>
<evidence type="ECO:0000313" key="6">
    <source>
        <dbReference type="Proteomes" id="UP000294535"/>
    </source>
</evidence>
<gene>
    <name evidence="5" type="ORF">DFQ04_0719</name>
</gene>
<evidence type="ECO:0000256" key="1">
    <source>
        <dbReference type="ARBA" id="ARBA00022741"/>
    </source>
</evidence>
<evidence type="ECO:0000256" key="2">
    <source>
        <dbReference type="ARBA" id="ARBA00022801"/>
    </source>
</evidence>
<feature type="domain" description="Carboxyltransferase" evidence="4">
    <location>
        <begin position="29"/>
        <end position="289"/>
    </location>
</feature>
<dbReference type="AlphaFoldDB" id="A0A4R6T6X1"/>
<evidence type="ECO:0000256" key="3">
    <source>
        <dbReference type="ARBA" id="ARBA00022840"/>
    </source>
</evidence>
<reference evidence="5 6" key="1">
    <citation type="submission" date="2019-03" db="EMBL/GenBank/DDBJ databases">
        <title>Genomic Encyclopedia of Type Strains, Phase III (KMG-III): the genomes of soil and plant-associated and newly described type strains.</title>
        <authorList>
            <person name="Whitman W."/>
        </authorList>
    </citation>
    <scope>NUCLEOTIDE SEQUENCE [LARGE SCALE GENOMIC DNA]</scope>
    <source>
        <strain evidence="5 6">CECT 8446</strain>
    </source>
</reference>
<dbReference type="GO" id="GO:0016787">
    <property type="term" value="F:hydrolase activity"/>
    <property type="evidence" value="ECO:0007669"/>
    <property type="project" value="UniProtKB-KW"/>
</dbReference>
<proteinExistence type="predicted"/>
<dbReference type="Gene3D" id="2.40.100.10">
    <property type="entry name" value="Cyclophilin-like"/>
    <property type="match status" value="1"/>
</dbReference>
<keyword evidence="6" id="KW-1185">Reference proteome</keyword>